<dbReference type="STRING" id="68775.A0A5C3LEF0"/>
<gene>
    <name evidence="1" type="ORF">BDQ12DRAFT_701656</name>
</gene>
<evidence type="ECO:0000313" key="1">
    <source>
        <dbReference type="EMBL" id="TFK31092.1"/>
    </source>
</evidence>
<proteinExistence type="predicted"/>
<dbReference type="Proteomes" id="UP000308652">
    <property type="component" value="Unassembled WGS sequence"/>
</dbReference>
<protein>
    <submittedName>
        <fullName evidence="1">Uncharacterized protein</fullName>
    </submittedName>
</protein>
<dbReference type="EMBL" id="ML213921">
    <property type="protein sequence ID" value="TFK31092.1"/>
    <property type="molecule type" value="Genomic_DNA"/>
</dbReference>
<accession>A0A5C3LEF0</accession>
<keyword evidence="2" id="KW-1185">Reference proteome</keyword>
<name>A0A5C3LEF0_9AGAR</name>
<dbReference type="OrthoDB" id="2669721at2759"/>
<sequence>MSHWSCQTNQIFEQLERNGGSIPMYNDIYHVANGQITDDDMVLMFSMDGAQLYCDKESDCWIYVWNTDSFLYTGFHHLAALQKEGLCVWDAQHNCIFSSHPFLYVGAADGPGSVHFSSLVGHHGAFPCCLYCPIKGQHKPGVGHYYPALLKPNNYNIEGCDHDDISPDTIPDGSPLEYAKNLCYLLQSRNAADYKYCQKETGISNLGIFSGLSNKHCLPIPSGFPGDSMHVPTLNLGELFVPLWHGTFHSVAASKVYLPSSFDRPPCNIALKVSSGYKAKEWQGYFYGLKLFTWDQPNYTQLGIWNL</sequence>
<reference evidence="1 2" key="1">
    <citation type="journal article" date="2019" name="Nat. Ecol. Evol.">
        <title>Megaphylogeny resolves global patterns of mushroom evolution.</title>
        <authorList>
            <person name="Varga T."/>
            <person name="Krizsan K."/>
            <person name="Foldi C."/>
            <person name="Dima B."/>
            <person name="Sanchez-Garcia M."/>
            <person name="Sanchez-Ramirez S."/>
            <person name="Szollosi G.J."/>
            <person name="Szarkandi J.G."/>
            <person name="Papp V."/>
            <person name="Albert L."/>
            <person name="Andreopoulos W."/>
            <person name="Angelini C."/>
            <person name="Antonin V."/>
            <person name="Barry K.W."/>
            <person name="Bougher N.L."/>
            <person name="Buchanan P."/>
            <person name="Buyck B."/>
            <person name="Bense V."/>
            <person name="Catcheside P."/>
            <person name="Chovatia M."/>
            <person name="Cooper J."/>
            <person name="Damon W."/>
            <person name="Desjardin D."/>
            <person name="Finy P."/>
            <person name="Geml J."/>
            <person name="Haridas S."/>
            <person name="Hughes K."/>
            <person name="Justo A."/>
            <person name="Karasinski D."/>
            <person name="Kautmanova I."/>
            <person name="Kiss B."/>
            <person name="Kocsube S."/>
            <person name="Kotiranta H."/>
            <person name="LaButti K.M."/>
            <person name="Lechner B.E."/>
            <person name="Liimatainen K."/>
            <person name="Lipzen A."/>
            <person name="Lukacs Z."/>
            <person name="Mihaltcheva S."/>
            <person name="Morgado L.N."/>
            <person name="Niskanen T."/>
            <person name="Noordeloos M.E."/>
            <person name="Ohm R.A."/>
            <person name="Ortiz-Santana B."/>
            <person name="Ovrebo C."/>
            <person name="Racz N."/>
            <person name="Riley R."/>
            <person name="Savchenko A."/>
            <person name="Shiryaev A."/>
            <person name="Soop K."/>
            <person name="Spirin V."/>
            <person name="Szebenyi C."/>
            <person name="Tomsovsky M."/>
            <person name="Tulloss R.E."/>
            <person name="Uehling J."/>
            <person name="Grigoriev I.V."/>
            <person name="Vagvolgyi C."/>
            <person name="Papp T."/>
            <person name="Martin F.M."/>
            <person name="Miettinen O."/>
            <person name="Hibbett D.S."/>
            <person name="Nagy L.G."/>
        </authorList>
    </citation>
    <scope>NUCLEOTIDE SEQUENCE [LARGE SCALE GENOMIC DNA]</scope>
    <source>
        <strain evidence="1 2">CBS 166.37</strain>
    </source>
</reference>
<dbReference type="AlphaFoldDB" id="A0A5C3LEF0"/>
<evidence type="ECO:0000313" key="2">
    <source>
        <dbReference type="Proteomes" id="UP000308652"/>
    </source>
</evidence>
<organism evidence="1 2">
    <name type="scientific">Crucibulum laeve</name>
    <dbReference type="NCBI Taxonomy" id="68775"/>
    <lineage>
        <taxon>Eukaryota</taxon>
        <taxon>Fungi</taxon>
        <taxon>Dikarya</taxon>
        <taxon>Basidiomycota</taxon>
        <taxon>Agaricomycotina</taxon>
        <taxon>Agaricomycetes</taxon>
        <taxon>Agaricomycetidae</taxon>
        <taxon>Agaricales</taxon>
        <taxon>Agaricineae</taxon>
        <taxon>Nidulariaceae</taxon>
        <taxon>Crucibulum</taxon>
    </lineage>
</organism>